<feature type="binding site" evidence="4">
    <location>
        <begin position="103"/>
        <end position="108"/>
    </location>
    <ligand>
        <name>acetyl-CoA</name>
        <dbReference type="ChEBI" id="CHEBI:57288"/>
    </ligand>
</feature>
<dbReference type="NCBIfam" id="NF002367">
    <property type="entry name" value="PRK01346.1-4"/>
    <property type="match status" value="1"/>
</dbReference>
<keyword evidence="3 4" id="KW-0012">Acyltransferase</keyword>
<dbReference type="Gene3D" id="3.30.1050.10">
    <property type="entry name" value="SCP2 sterol-binding domain"/>
    <property type="match status" value="1"/>
</dbReference>
<keyword evidence="2 4" id="KW-0808">Transferase</keyword>
<dbReference type="PANTHER" id="PTHR37817">
    <property type="entry name" value="N-ACETYLTRANSFERASE EIS"/>
    <property type="match status" value="1"/>
</dbReference>
<dbReference type="PANTHER" id="PTHR37817:SF1">
    <property type="entry name" value="N-ACETYLTRANSFERASE EIS"/>
    <property type="match status" value="1"/>
</dbReference>
<evidence type="ECO:0000256" key="3">
    <source>
        <dbReference type="ARBA" id="ARBA00023315"/>
    </source>
</evidence>
<dbReference type="Gene3D" id="3.40.630.30">
    <property type="match status" value="2"/>
</dbReference>
<organism evidence="6">
    <name type="scientific">Kitasatospora sp. CMC57</name>
    <dbReference type="NCBI Taxonomy" id="3231513"/>
    <lineage>
        <taxon>Bacteria</taxon>
        <taxon>Bacillati</taxon>
        <taxon>Actinomycetota</taxon>
        <taxon>Actinomycetes</taxon>
        <taxon>Kitasatosporales</taxon>
        <taxon>Streptomycetaceae</taxon>
        <taxon>Kitasatospora</taxon>
    </lineage>
</organism>
<dbReference type="InterPro" id="IPR016181">
    <property type="entry name" value="Acyl_CoA_acyltransferase"/>
</dbReference>
<accession>A0AB33K2N0</accession>
<feature type="domain" description="N-acetyltransferase" evidence="5">
    <location>
        <begin position="16"/>
        <end position="153"/>
    </location>
</feature>
<dbReference type="GO" id="GO:0030649">
    <property type="term" value="P:aminoglycoside antibiotic catabolic process"/>
    <property type="evidence" value="ECO:0007669"/>
    <property type="project" value="TreeGrafter"/>
</dbReference>
<evidence type="ECO:0000256" key="2">
    <source>
        <dbReference type="ARBA" id="ARBA00022679"/>
    </source>
</evidence>
<proteinExistence type="inferred from homology"/>
<feature type="active site" description="Proton acceptor; via carboxylate" evidence="4">
    <location>
        <position position="426"/>
    </location>
</feature>
<dbReference type="InterPro" id="IPR022902">
    <property type="entry name" value="NAcTrfase_Eis"/>
</dbReference>
<dbReference type="SUPFAM" id="SSF55729">
    <property type="entry name" value="Acyl-CoA N-acyltransferases (Nat)"/>
    <property type="match status" value="1"/>
</dbReference>
<dbReference type="SUPFAM" id="SSF55718">
    <property type="entry name" value="SCP-like"/>
    <property type="match status" value="1"/>
</dbReference>
<dbReference type="InterPro" id="IPR041380">
    <property type="entry name" value="Acetyltransf_17"/>
</dbReference>
<gene>
    <name evidence="6" type="ORF">KCMC57_43940</name>
</gene>
<evidence type="ECO:0000259" key="5">
    <source>
        <dbReference type="PROSITE" id="PS51186"/>
    </source>
</evidence>
<evidence type="ECO:0000256" key="4">
    <source>
        <dbReference type="HAMAP-Rule" id="MF_01812"/>
    </source>
</evidence>
<comment type="similarity">
    <text evidence="1 4">Belongs to the acetyltransferase Eis family.</text>
</comment>
<dbReference type="InterPro" id="IPR025559">
    <property type="entry name" value="Eis_dom"/>
</dbReference>
<comment type="subunit">
    <text evidence="4">Homohexamer; trimer of dimers.</text>
</comment>
<dbReference type="InterPro" id="IPR051554">
    <property type="entry name" value="Acetyltransferase_Eis"/>
</dbReference>
<reference evidence="6" key="1">
    <citation type="submission" date="2024-07" db="EMBL/GenBank/DDBJ databases">
        <title>Complete genome sequences of cellulolytic bacteria, Kitasatospora sp. CMC57 and Streptomyces sp. CMC78, isolated from Japanese agricultural soil.</title>
        <authorList>
            <person name="Hashimoto T."/>
            <person name="Ito M."/>
            <person name="Iwamoto M."/>
            <person name="Fukahori D."/>
            <person name="Shoda T."/>
            <person name="Sakoda M."/>
            <person name="Morohoshi T."/>
            <person name="Mitsuboshi M."/>
            <person name="Nishizawa T."/>
        </authorList>
    </citation>
    <scope>NUCLEOTIDE SEQUENCE</scope>
    <source>
        <strain evidence="6">CMC57</strain>
    </source>
</reference>
<sequence length="426" mass="46049">MTADALTGDHLTADGLTVRPLAAEEWDDWYRTLEVAFGGQEEHPEERALWRELTEPERSVGVWDGNAPVACAGAFSLRMTVPGGVMVPVAAVTMVGVLPTHRRRGILTGLMRRQLAGLRDGGEALAVLTASESGIYGRFGYGLGSWRMALTVPTGRVGVRARVDRGVRLRLADPAAAGPACEELYAGLVPERPGMLERRPGWEKLPLLDPPAGRDGASPRQCVLAEDRESGELLGYARYAVSIAWGTEDIPDGTVRVRDIEARTPEVYAALWDYLLNLDLVERVTVANRPVDDPVLHLVDDPRRLEPRLADALHVRLVRIGEALELREYTTALDVVLEVTDGFCPWNAGRWRLRSAGPGKGASCVRTDDPADLALDVRELGAAYLGGVRLAALGRAGLVRELTGGALAGADRAFASDLAPWLPHGF</sequence>
<name>A0AB33K2N0_9ACTN</name>
<dbReference type="Pfam" id="PF13527">
    <property type="entry name" value="Acetyltransf_9"/>
    <property type="match status" value="1"/>
</dbReference>
<feature type="binding site" evidence="4">
    <location>
        <begin position="131"/>
        <end position="132"/>
    </location>
    <ligand>
        <name>acetyl-CoA</name>
        <dbReference type="ChEBI" id="CHEBI:57288"/>
    </ligand>
</feature>
<evidence type="ECO:0000313" key="6">
    <source>
        <dbReference type="EMBL" id="BFP48026.1"/>
    </source>
</evidence>
<dbReference type="PROSITE" id="PS51186">
    <property type="entry name" value="GNAT"/>
    <property type="match status" value="1"/>
</dbReference>
<dbReference type="EMBL" id="AP035881">
    <property type="protein sequence ID" value="BFP48026.1"/>
    <property type="molecule type" value="Genomic_DNA"/>
</dbReference>
<dbReference type="HAMAP" id="MF_01812">
    <property type="entry name" value="Eis"/>
    <property type="match status" value="1"/>
</dbReference>
<dbReference type="Pfam" id="PF17668">
    <property type="entry name" value="Acetyltransf_17"/>
    <property type="match status" value="1"/>
</dbReference>
<dbReference type="GO" id="GO:0034069">
    <property type="term" value="F:aminoglycoside N-acetyltransferase activity"/>
    <property type="evidence" value="ECO:0007669"/>
    <property type="project" value="TreeGrafter"/>
</dbReference>
<dbReference type="InterPro" id="IPR000182">
    <property type="entry name" value="GNAT_dom"/>
</dbReference>
<dbReference type="RefSeq" id="WP_407990293.1">
    <property type="nucleotide sequence ID" value="NZ_AP035881.2"/>
</dbReference>
<protein>
    <submittedName>
        <fullName evidence="6">GNAT family N-acetyltransferase</fullName>
    </submittedName>
</protein>
<evidence type="ECO:0000256" key="1">
    <source>
        <dbReference type="ARBA" id="ARBA00009213"/>
    </source>
</evidence>
<dbReference type="AlphaFoldDB" id="A0AB33K2N0"/>
<feature type="active site" description="Proton donor" evidence="4">
    <location>
        <position position="136"/>
    </location>
</feature>
<feature type="binding site" evidence="4">
    <location>
        <begin position="95"/>
        <end position="97"/>
    </location>
    <ligand>
        <name>acetyl-CoA</name>
        <dbReference type="ChEBI" id="CHEBI:57288"/>
    </ligand>
</feature>
<dbReference type="Pfam" id="PF13530">
    <property type="entry name" value="SCP2_2"/>
    <property type="match status" value="1"/>
</dbReference>
<dbReference type="InterPro" id="IPR036527">
    <property type="entry name" value="SCP2_sterol-bd_dom_sf"/>
</dbReference>